<organism evidence="13 14">
    <name type="scientific">Emericella nidulans (strain FGSC A4 / ATCC 38163 / CBS 112.46 / NRRL 194 / M139)</name>
    <name type="common">Aspergillus nidulans</name>
    <dbReference type="NCBI Taxonomy" id="227321"/>
    <lineage>
        <taxon>Eukaryota</taxon>
        <taxon>Fungi</taxon>
        <taxon>Dikarya</taxon>
        <taxon>Ascomycota</taxon>
        <taxon>Pezizomycotina</taxon>
        <taxon>Eurotiomycetes</taxon>
        <taxon>Eurotiomycetidae</taxon>
        <taxon>Eurotiales</taxon>
        <taxon>Aspergillaceae</taxon>
        <taxon>Aspergillus</taxon>
        <taxon>Aspergillus subgen. Nidulantes</taxon>
    </lineage>
</organism>
<dbReference type="InParanoid" id="Q5B620"/>
<gene>
    <name evidence="13" type="ORF">ANIA_04010</name>
</gene>
<dbReference type="OrthoDB" id="44736at2759"/>
<dbReference type="GeneID" id="2873420"/>
<evidence type="ECO:0000256" key="1">
    <source>
        <dbReference type="ARBA" id="ARBA00010702"/>
    </source>
</evidence>
<evidence type="ECO:0000313" key="14">
    <source>
        <dbReference type="Proteomes" id="UP000000560"/>
    </source>
</evidence>
<dbReference type="SUPFAM" id="SSF101478">
    <property type="entry name" value="ADP-ribosylglycohydrolase"/>
    <property type="match status" value="1"/>
</dbReference>
<dbReference type="Proteomes" id="UP000000560">
    <property type="component" value="Chromosome II"/>
</dbReference>
<comment type="catalytic activity">
    <reaction evidence="11">
        <text>alpha-NAD(+) + H2O = ADP-D-ribose + nicotinamide + H(+)</text>
        <dbReference type="Rhea" id="RHEA:68792"/>
        <dbReference type="ChEBI" id="CHEBI:15377"/>
        <dbReference type="ChEBI" id="CHEBI:15378"/>
        <dbReference type="ChEBI" id="CHEBI:17154"/>
        <dbReference type="ChEBI" id="CHEBI:57967"/>
        <dbReference type="ChEBI" id="CHEBI:77017"/>
    </reaction>
</comment>
<dbReference type="PANTHER" id="PTHR16222">
    <property type="entry name" value="ADP-RIBOSYLGLYCOHYDROLASE"/>
    <property type="match status" value="1"/>
</dbReference>
<dbReference type="KEGG" id="ani:ANIA_04010"/>
<evidence type="ECO:0000256" key="3">
    <source>
        <dbReference type="ARBA" id="ARBA00022801"/>
    </source>
</evidence>
<reference evidence="14" key="2">
    <citation type="journal article" date="2009" name="Fungal Genet. Biol.">
        <title>The 2008 update of the Aspergillus nidulans genome annotation: a community effort.</title>
        <authorList>
            <person name="Wortman J.R."/>
            <person name="Gilsenan J.M."/>
            <person name="Joardar V."/>
            <person name="Deegan J."/>
            <person name="Clutterbuck J."/>
            <person name="Andersen M.R."/>
            <person name="Archer D."/>
            <person name="Bencina M."/>
            <person name="Braus G."/>
            <person name="Coutinho P."/>
            <person name="von Dohren H."/>
            <person name="Doonan J."/>
            <person name="Driessen A.J."/>
            <person name="Durek P."/>
            <person name="Espeso E."/>
            <person name="Fekete E."/>
            <person name="Flipphi M."/>
            <person name="Estrada C.G."/>
            <person name="Geysens S."/>
            <person name="Goldman G."/>
            <person name="de Groot P.W."/>
            <person name="Hansen K."/>
            <person name="Harris S.D."/>
            <person name="Heinekamp T."/>
            <person name="Helmstaedt K."/>
            <person name="Henrissat B."/>
            <person name="Hofmann G."/>
            <person name="Homan T."/>
            <person name="Horio T."/>
            <person name="Horiuchi H."/>
            <person name="James S."/>
            <person name="Jones M."/>
            <person name="Karaffa L."/>
            <person name="Karanyi Z."/>
            <person name="Kato M."/>
            <person name="Keller N."/>
            <person name="Kelly D.E."/>
            <person name="Kiel J.A."/>
            <person name="Kim J.M."/>
            <person name="van der Klei I.J."/>
            <person name="Klis F.M."/>
            <person name="Kovalchuk A."/>
            <person name="Krasevec N."/>
            <person name="Kubicek C.P."/>
            <person name="Liu B."/>
            <person name="Maccabe A."/>
            <person name="Meyer V."/>
            <person name="Mirabito P."/>
            <person name="Miskei M."/>
            <person name="Mos M."/>
            <person name="Mullins J."/>
            <person name="Nelson D.R."/>
            <person name="Nielsen J."/>
            <person name="Oakley B.R."/>
            <person name="Osmani S.A."/>
            <person name="Pakula T."/>
            <person name="Paszewski A."/>
            <person name="Paulsen I."/>
            <person name="Pilsyk S."/>
            <person name="Pocsi I."/>
            <person name="Punt P.J."/>
            <person name="Ram A.F."/>
            <person name="Ren Q."/>
            <person name="Robellet X."/>
            <person name="Robson G."/>
            <person name="Seiboth B."/>
            <person name="van Solingen P."/>
            <person name="Specht T."/>
            <person name="Sun J."/>
            <person name="Taheri-Talesh N."/>
            <person name="Takeshita N."/>
            <person name="Ussery D."/>
            <person name="vanKuyk P.A."/>
            <person name="Visser H."/>
            <person name="van de Vondervoort P.J."/>
            <person name="de Vries R.P."/>
            <person name="Walton J."/>
            <person name="Xiang X."/>
            <person name="Xiong Y."/>
            <person name="Zeng A.P."/>
            <person name="Brandt B.W."/>
            <person name="Cornell M.J."/>
            <person name="van den Hondel C.A."/>
            <person name="Visser J."/>
            <person name="Oliver S.G."/>
            <person name="Turner G."/>
        </authorList>
    </citation>
    <scope>GENOME REANNOTATION</scope>
    <source>
        <strain evidence="14">FGSC A4 / ATCC 38163 / CBS 112.46 / NRRL 194 / M139</strain>
    </source>
</reference>
<keyword evidence="14" id="KW-1185">Reference proteome</keyword>
<feature type="binding site" evidence="12">
    <location>
        <position position="294"/>
    </location>
    <ligand>
        <name>Mg(2+)</name>
        <dbReference type="ChEBI" id="CHEBI:18420"/>
        <label>1</label>
    </ligand>
</feature>
<dbReference type="VEuPathDB" id="FungiDB:AN4010"/>
<dbReference type="Pfam" id="PF03747">
    <property type="entry name" value="ADP_ribosyl_GH"/>
    <property type="match status" value="1"/>
</dbReference>
<accession>Q5B620</accession>
<evidence type="ECO:0000256" key="12">
    <source>
        <dbReference type="PIRSR" id="PIRSR605502-1"/>
    </source>
</evidence>
<keyword evidence="12" id="KW-0479">Metal-binding</keyword>
<evidence type="ECO:0000256" key="8">
    <source>
        <dbReference type="ARBA" id="ARBA00042850"/>
    </source>
</evidence>
<evidence type="ECO:0000256" key="11">
    <source>
        <dbReference type="ARBA" id="ARBA00049015"/>
    </source>
</evidence>
<accession>C8V5Q6</accession>
<name>Q5B620_EMENI</name>
<evidence type="ECO:0000256" key="10">
    <source>
        <dbReference type="ARBA" id="ARBA00043193"/>
    </source>
</evidence>
<dbReference type="HOGENOM" id="CLU_388180_0_0_1"/>
<keyword evidence="12" id="KW-0460">Magnesium</keyword>
<comment type="similarity">
    <text evidence="1">Belongs to the ADP-ribosylglycohydrolase family.</text>
</comment>
<dbReference type="InterPro" id="IPR050792">
    <property type="entry name" value="ADP-ribosylglycohydrolase"/>
</dbReference>
<evidence type="ECO:0000256" key="7">
    <source>
        <dbReference type="ARBA" id="ARBA00042722"/>
    </source>
</evidence>
<evidence type="ECO:0000256" key="2">
    <source>
        <dbReference type="ARBA" id="ARBA00012255"/>
    </source>
</evidence>
<dbReference type="Gene3D" id="2.60.120.560">
    <property type="entry name" value="Exo-inulinase, domain 1"/>
    <property type="match status" value="1"/>
</dbReference>
<keyword evidence="3" id="KW-0378">Hydrolase</keyword>
<dbReference type="Gene3D" id="2.60.120.260">
    <property type="entry name" value="Galactose-binding domain-like"/>
    <property type="match status" value="1"/>
</dbReference>
<evidence type="ECO:0000256" key="9">
    <source>
        <dbReference type="ARBA" id="ARBA00043187"/>
    </source>
</evidence>
<dbReference type="AlphaFoldDB" id="Q5B620"/>
<dbReference type="OMA" id="SGWDTDC"/>
<comment type="cofactor">
    <cofactor evidence="12">
        <name>Mg(2+)</name>
        <dbReference type="ChEBI" id="CHEBI:18420"/>
    </cofactor>
    <text evidence="12">Binds 2 magnesium ions per subunit.</text>
</comment>
<sequence>MTSTPQAKPSTYLPPDYLERVYAGVLGKLVGVYMGRPFEGWTHQRILAELGHIRYYVHDKFNEPLVVVDDDISGTFQFIRALEEHGISDGITSEDIGRTWLNTVIEDRTIFWWGGRGVSTEHTAFLNLKNGIHAPSSGSCQTNGKTVSEQIGAQIFIDGWGIVSPGNPLQAAKLAHAAGSVSHDGESVYAAQLWAAMEAEAFVSKDIDHLLDTGLSVIPGDSLVAHVVGRVHEWVKDDRDWLKTRQRIEDTYGYDKFHGVCHVIPNHAIMIMTVIYAGHDFDEAMHIINTCGWDTDCNSGNVGCLVAIMLGLTCFEGKYDWRGPLADRVLLSTAEVGYSINNAARIAIDIVNMGRQLAGHSRLPPPKGGAQFHFGLPGSVQGFQVVNQHTPDDRGSVTVRQDVDVEGNAGLAIHLDSMKSLIEVSTPVFGSLEELTKSLYSFSASPLLYPGQTISAKFLSNIESGSSANVGLRVQAYGEDDSIKILDGPSISALSGSLQSLSWTIPDETDGRPLQRVGLCIQSTDPGSVNGTIWLDSLRWDGSPRLVLRRPSTQPGQAWHRSWINNVTKMHPDISSHSLVLSQSHGEGIAMYGARGWTNYRILVPKLKVSMGTPVGMAVRVQGLNRYYALLLVEERRVALVKAKDEQRITLASATFDWSVDGEYDFALEADGTSIRGRVQGVEITASDDQYSEGGIGLVVTEGAICVDSIEISPLGD</sequence>
<dbReference type="InterPro" id="IPR036705">
    <property type="entry name" value="Ribosyl_crysJ1_sf"/>
</dbReference>
<proteinExistence type="inferred from homology"/>
<protein>
    <recommendedName>
        <fullName evidence="4">ADP-ribosylhydrolase ARH3</fullName>
        <ecNumber evidence="2">3.2.1.143</ecNumber>
    </recommendedName>
    <alternativeName>
        <fullName evidence="5">ADP-ribose glycohydrolase ARH3</fullName>
    </alternativeName>
    <alternativeName>
        <fullName evidence="6">ADP-ribosylhydrolase 3</fullName>
    </alternativeName>
    <alternativeName>
        <fullName evidence="9">O-acetyl-ADP-ribose deacetylase ARH3</fullName>
    </alternativeName>
    <alternativeName>
        <fullName evidence="10">Poly(ADP-ribose) glycohydrolase ARH3</fullName>
    </alternativeName>
    <alternativeName>
        <fullName evidence="8">[Protein ADP-ribosylarginine] hydrolase-like protein 2</fullName>
    </alternativeName>
    <alternativeName>
        <fullName evidence="7">[Protein ADP-ribosylserine] hydrolase</fullName>
    </alternativeName>
</protein>
<reference evidence="14" key="1">
    <citation type="journal article" date="2005" name="Nature">
        <title>Sequencing of Aspergillus nidulans and comparative analysis with A. fumigatus and A. oryzae.</title>
        <authorList>
            <person name="Galagan J.E."/>
            <person name="Calvo S.E."/>
            <person name="Cuomo C."/>
            <person name="Ma L.J."/>
            <person name="Wortman J.R."/>
            <person name="Batzoglou S."/>
            <person name="Lee S.I."/>
            <person name="Basturkmen M."/>
            <person name="Spevak C.C."/>
            <person name="Clutterbuck J."/>
            <person name="Kapitonov V."/>
            <person name="Jurka J."/>
            <person name="Scazzocchio C."/>
            <person name="Farman M."/>
            <person name="Butler J."/>
            <person name="Purcell S."/>
            <person name="Harris S."/>
            <person name="Braus G.H."/>
            <person name="Draht O."/>
            <person name="Busch S."/>
            <person name="D'Enfert C."/>
            <person name="Bouchier C."/>
            <person name="Goldman G.H."/>
            <person name="Bell-Pedersen D."/>
            <person name="Griffiths-Jones S."/>
            <person name="Doonan J.H."/>
            <person name="Yu J."/>
            <person name="Vienken K."/>
            <person name="Pain A."/>
            <person name="Freitag M."/>
            <person name="Selker E.U."/>
            <person name="Archer D.B."/>
            <person name="Penalva M.A."/>
            <person name="Oakley B.R."/>
            <person name="Momany M."/>
            <person name="Tanaka T."/>
            <person name="Kumagai T."/>
            <person name="Asai K."/>
            <person name="Machida M."/>
            <person name="Nierman W.C."/>
            <person name="Denning D.W."/>
            <person name="Caddick M."/>
            <person name="Hynes M."/>
            <person name="Paoletti M."/>
            <person name="Fischer R."/>
            <person name="Miller B."/>
            <person name="Dyer P."/>
            <person name="Sachs M.S."/>
            <person name="Osmani S.A."/>
            <person name="Birren B.W."/>
        </authorList>
    </citation>
    <scope>NUCLEOTIDE SEQUENCE [LARGE SCALE GENOMIC DNA]</scope>
    <source>
        <strain evidence="14">FGSC A4 / ATCC 38163 / CBS 112.46 / NRRL 194 / M139</strain>
    </source>
</reference>
<dbReference type="Gene3D" id="1.10.4080.10">
    <property type="entry name" value="ADP-ribosylation/Crystallin J1"/>
    <property type="match status" value="1"/>
</dbReference>
<dbReference type="RefSeq" id="XP_661614.1">
    <property type="nucleotide sequence ID" value="XM_656522.1"/>
</dbReference>
<dbReference type="PANTHER" id="PTHR16222:SF24">
    <property type="entry name" value="ADP-RIBOSYLHYDROLASE ARH3"/>
    <property type="match status" value="1"/>
</dbReference>
<feature type="binding site" evidence="12">
    <location>
        <position position="296"/>
    </location>
    <ligand>
        <name>Mg(2+)</name>
        <dbReference type="ChEBI" id="CHEBI:18420"/>
        <label>1</label>
    </ligand>
</feature>
<evidence type="ECO:0000313" key="13">
    <source>
        <dbReference type="EMBL" id="CBF74892.1"/>
    </source>
</evidence>
<evidence type="ECO:0000256" key="4">
    <source>
        <dbReference type="ARBA" id="ARBA00041057"/>
    </source>
</evidence>
<dbReference type="GO" id="GO:0046872">
    <property type="term" value="F:metal ion binding"/>
    <property type="evidence" value="ECO:0007669"/>
    <property type="project" value="UniProtKB-KW"/>
</dbReference>
<dbReference type="InterPro" id="IPR005502">
    <property type="entry name" value="Ribosyl_crysJ1"/>
</dbReference>
<evidence type="ECO:0000256" key="5">
    <source>
        <dbReference type="ARBA" id="ARBA00042398"/>
    </source>
</evidence>
<dbReference type="EMBL" id="BN001302">
    <property type="protein sequence ID" value="CBF74892.1"/>
    <property type="molecule type" value="Genomic_DNA"/>
</dbReference>
<dbReference type="eggNOG" id="ENOG502SHFY">
    <property type="taxonomic scope" value="Eukaryota"/>
</dbReference>
<feature type="binding site" evidence="12">
    <location>
        <position position="70"/>
    </location>
    <ligand>
        <name>Mg(2+)</name>
        <dbReference type="ChEBI" id="CHEBI:18420"/>
        <label>1</label>
    </ligand>
</feature>
<dbReference type="EC" id="3.2.1.143" evidence="2"/>
<evidence type="ECO:0000256" key="6">
    <source>
        <dbReference type="ARBA" id="ARBA00042471"/>
    </source>
</evidence>
<feature type="binding site" evidence="12">
    <location>
        <position position="71"/>
    </location>
    <ligand>
        <name>Mg(2+)</name>
        <dbReference type="ChEBI" id="CHEBI:18420"/>
        <label>1</label>
    </ligand>
</feature>
<dbReference type="GO" id="GO:0004649">
    <property type="term" value="F:poly(ADP-ribose) glycohydrolase activity"/>
    <property type="evidence" value="ECO:0007669"/>
    <property type="project" value="UniProtKB-EC"/>
</dbReference>